<accession>A0A0A1SUE6</accession>
<dbReference type="PROSITE" id="PS50048">
    <property type="entry name" value="ZN2_CY6_FUNGAL_2"/>
    <property type="match status" value="1"/>
</dbReference>
<dbReference type="OrthoDB" id="25818at2759"/>
<keyword evidence="5" id="KW-1185">Reference proteome</keyword>
<dbReference type="GO" id="GO:0008270">
    <property type="term" value="F:zinc ion binding"/>
    <property type="evidence" value="ECO:0007669"/>
    <property type="project" value="InterPro"/>
</dbReference>
<keyword evidence="2" id="KW-0539">Nucleus</keyword>
<dbReference type="STRING" id="1531966.A0A0A1SUE6"/>
<dbReference type="InterPro" id="IPR036864">
    <property type="entry name" value="Zn2-C6_fun-type_DNA-bd_sf"/>
</dbReference>
<dbReference type="AlphaFoldDB" id="A0A0A1SUE6"/>
<dbReference type="CDD" id="cd00067">
    <property type="entry name" value="GAL4"/>
    <property type="match status" value="1"/>
</dbReference>
<dbReference type="PROSITE" id="PS00463">
    <property type="entry name" value="ZN2_CY6_FUNGAL_1"/>
    <property type="match status" value="1"/>
</dbReference>
<dbReference type="EMBL" id="CDHN01000001">
    <property type="protein sequence ID" value="CEJ81851.1"/>
    <property type="molecule type" value="Genomic_DNA"/>
</dbReference>
<proteinExistence type="predicted"/>
<feature type="domain" description="Zn(2)-C6 fungal-type" evidence="3">
    <location>
        <begin position="20"/>
        <end position="50"/>
    </location>
</feature>
<dbReference type="SMART" id="SM00066">
    <property type="entry name" value="GAL4"/>
    <property type="match status" value="1"/>
</dbReference>
<dbReference type="HOGENOM" id="CLU_014924_2_0_1"/>
<evidence type="ECO:0000259" key="3">
    <source>
        <dbReference type="PROSITE" id="PS50048"/>
    </source>
</evidence>
<dbReference type="Proteomes" id="UP000039046">
    <property type="component" value="Unassembled WGS sequence"/>
</dbReference>
<dbReference type="GO" id="GO:0045944">
    <property type="term" value="P:positive regulation of transcription by RNA polymerase II"/>
    <property type="evidence" value="ECO:0007669"/>
    <property type="project" value="TreeGrafter"/>
</dbReference>
<organism evidence="4 5">
    <name type="scientific">[Torrubiella] hemipterigena</name>
    <dbReference type="NCBI Taxonomy" id="1531966"/>
    <lineage>
        <taxon>Eukaryota</taxon>
        <taxon>Fungi</taxon>
        <taxon>Dikarya</taxon>
        <taxon>Ascomycota</taxon>
        <taxon>Pezizomycotina</taxon>
        <taxon>Sordariomycetes</taxon>
        <taxon>Hypocreomycetidae</taxon>
        <taxon>Hypocreales</taxon>
        <taxon>Clavicipitaceae</taxon>
        <taxon>Clavicipitaceae incertae sedis</taxon>
        <taxon>'Torrubiella' clade</taxon>
    </lineage>
</organism>
<evidence type="ECO:0000313" key="4">
    <source>
        <dbReference type="EMBL" id="CEJ81851.1"/>
    </source>
</evidence>
<gene>
    <name evidence="4" type="ORF">VHEMI01960</name>
</gene>
<dbReference type="PANTHER" id="PTHR37534:SF15">
    <property type="entry name" value="ZN(II)2CYS6 TRANSCRIPTION FACTOR (EUROFUNG)"/>
    <property type="match status" value="1"/>
</dbReference>
<dbReference type="InterPro" id="IPR021858">
    <property type="entry name" value="Fun_TF"/>
</dbReference>
<dbReference type="GO" id="GO:0000976">
    <property type="term" value="F:transcription cis-regulatory region binding"/>
    <property type="evidence" value="ECO:0007669"/>
    <property type="project" value="TreeGrafter"/>
</dbReference>
<protein>
    <recommendedName>
        <fullName evidence="3">Zn(2)-C6 fungal-type domain-containing protein</fullName>
    </recommendedName>
</protein>
<sequence>MILYAKTAPQRVPKTRSKGACAPCKEKKKKCDESRPTCSRCEQTSQLCGYEAIKPRKRHKRPPLSSDKPIDTVLKDFRTLCDMETAQTQLYSVAPALLATPNKELVLPSHSHITTDTSKRYLFDHFHRVICRLIVIQESDSGNAFQRLVAPLCLRSEAVASAIYALASAHLEWKGSLKEEMSIVYHTEAIMQLSKIVNQGTMANQNELLAAVMLLVYHEALVQKRRSSVVQDHLKGAVAIMQSNGGVSSPTGVFLERAFQFYDAITALSMGAAPLFDTSLGQSGSADERLPHVGDAPASAVGKPAPKLVPINTDGVYQHNDSADVLLGFATSLWPTIYRLCRMHQMSTALQGSATIDPGDDDFQALEAELLHTGFEVETELEAWRPPIPKDDGNASGTKGLRYTSSAVHTASAYRHSALVYLYRNVYKEDSRHNTVQENVRASMAHCTATTGGEGPMGALLWPLFVASLEAQKGSQERVDAATAFANLGRRQGMANIGRAWDVVQEVWHRADLADMGARSEQPLEGSREEVVLQWQRISEKMGFTLILG</sequence>
<dbReference type="GO" id="GO:0000981">
    <property type="term" value="F:DNA-binding transcription factor activity, RNA polymerase II-specific"/>
    <property type="evidence" value="ECO:0007669"/>
    <property type="project" value="InterPro"/>
</dbReference>
<evidence type="ECO:0000256" key="2">
    <source>
        <dbReference type="ARBA" id="ARBA00023242"/>
    </source>
</evidence>
<dbReference type="Pfam" id="PF00172">
    <property type="entry name" value="Zn_clus"/>
    <property type="match status" value="1"/>
</dbReference>
<dbReference type="Gene3D" id="4.10.240.10">
    <property type="entry name" value="Zn(2)-C6 fungal-type DNA-binding domain"/>
    <property type="match status" value="1"/>
</dbReference>
<evidence type="ECO:0000256" key="1">
    <source>
        <dbReference type="ARBA" id="ARBA00004123"/>
    </source>
</evidence>
<dbReference type="SUPFAM" id="SSF57701">
    <property type="entry name" value="Zn2/Cys6 DNA-binding domain"/>
    <property type="match status" value="1"/>
</dbReference>
<reference evidence="4 5" key="1">
    <citation type="journal article" date="2015" name="Genome Announc.">
        <title>Draft Genome Sequence and Gene Annotation of the Entomopathogenic Fungus Verticillium hemipterigenum.</title>
        <authorList>
            <person name="Horn F."/>
            <person name="Habel A."/>
            <person name="Scharf D.H."/>
            <person name="Dworschak J."/>
            <person name="Brakhage A.A."/>
            <person name="Guthke R."/>
            <person name="Hertweck C."/>
            <person name="Linde J."/>
        </authorList>
    </citation>
    <scope>NUCLEOTIDE SEQUENCE [LARGE SCALE GENOMIC DNA]</scope>
</reference>
<dbReference type="GO" id="GO:0005634">
    <property type="term" value="C:nucleus"/>
    <property type="evidence" value="ECO:0007669"/>
    <property type="project" value="UniProtKB-SubCell"/>
</dbReference>
<dbReference type="PANTHER" id="PTHR37534">
    <property type="entry name" value="TRANSCRIPTIONAL ACTIVATOR PROTEIN UGA3"/>
    <property type="match status" value="1"/>
</dbReference>
<dbReference type="InterPro" id="IPR001138">
    <property type="entry name" value="Zn2Cys6_DnaBD"/>
</dbReference>
<dbReference type="Pfam" id="PF11951">
    <property type="entry name" value="Fungal_trans_2"/>
    <property type="match status" value="1"/>
</dbReference>
<name>A0A0A1SUE6_9HYPO</name>
<comment type="subcellular location">
    <subcellularLocation>
        <location evidence="1">Nucleus</location>
    </subcellularLocation>
</comment>
<evidence type="ECO:0000313" key="5">
    <source>
        <dbReference type="Proteomes" id="UP000039046"/>
    </source>
</evidence>